<reference evidence="3 4" key="1">
    <citation type="submission" date="2016-10" db="EMBL/GenBank/DDBJ databases">
        <authorList>
            <person name="de Groot N.N."/>
        </authorList>
    </citation>
    <scope>NUCLEOTIDE SEQUENCE [LARGE SCALE GENOMIC DNA]</scope>
    <source>
        <strain evidence="3 4">DSM 26656</strain>
    </source>
</reference>
<sequence length="251" mass="27243">MSAADDGFRWMRVIDSQRIAPRMQRLRLAGGDLHRFDTDANLHVRLHVPVSQEAKLLRSAPAGDGRSLEVPAFAAVATRYYTIRRIDAAAGWVDIDFVLHETPGPAGDFARLAGIGDVCGMSGPCGLGVKPARHYLLAGDETALPAIARIAETLSGTATGEIMLEVDGPEDRLPLTIPEGMACRWFFRRGAAMPSEQRFIAEVTNAVRAIAAGPDHFVWIAAEFAAYEALRTPLKAIAKPRSINVPYWRAG</sequence>
<dbReference type="Pfam" id="PF04954">
    <property type="entry name" value="SIP"/>
    <property type="match status" value="1"/>
</dbReference>
<dbReference type="Pfam" id="PF08021">
    <property type="entry name" value="FAD_binding_9"/>
    <property type="match status" value="1"/>
</dbReference>
<dbReference type="InterPro" id="IPR007037">
    <property type="entry name" value="SIP_rossman_dom"/>
</dbReference>
<gene>
    <name evidence="3" type="ORF">SAMN04488115_11435</name>
</gene>
<organism evidence="3 4">
    <name type="scientific">Bosea lathyri</name>
    <dbReference type="NCBI Taxonomy" id="1036778"/>
    <lineage>
        <taxon>Bacteria</taxon>
        <taxon>Pseudomonadati</taxon>
        <taxon>Pseudomonadota</taxon>
        <taxon>Alphaproteobacteria</taxon>
        <taxon>Hyphomicrobiales</taxon>
        <taxon>Boseaceae</taxon>
        <taxon>Bosea</taxon>
    </lineage>
</organism>
<dbReference type="PANTHER" id="PTHR30157">
    <property type="entry name" value="FERRIC REDUCTASE, NADPH-DEPENDENT"/>
    <property type="match status" value="1"/>
</dbReference>
<dbReference type="PROSITE" id="PS51384">
    <property type="entry name" value="FAD_FR"/>
    <property type="match status" value="1"/>
</dbReference>
<dbReference type="InterPro" id="IPR013113">
    <property type="entry name" value="SIP_FAD-bd"/>
</dbReference>
<dbReference type="Gene3D" id="2.40.30.10">
    <property type="entry name" value="Translation factors"/>
    <property type="match status" value="1"/>
</dbReference>
<name>A0A1H6D2Y2_9HYPH</name>
<accession>A0A1H6D2Y2</accession>
<evidence type="ECO:0000313" key="3">
    <source>
        <dbReference type="EMBL" id="SEG79145.1"/>
    </source>
</evidence>
<dbReference type="InterPro" id="IPR039261">
    <property type="entry name" value="FNR_nucleotide-bd"/>
</dbReference>
<protein>
    <submittedName>
        <fullName evidence="3">NADPH-dependent ferric siderophore reductase, contains FAD-binding and SIP domains</fullName>
    </submittedName>
</protein>
<dbReference type="InterPro" id="IPR017927">
    <property type="entry name" value="FAD-bd_FR_type"/>
</dbReference>
<dbReference type="CDD" id="cd06193">
    <property type="entry name" value="siderophore_interacting"/>
    <property type="match status" value="1"/>
</dbReference>
<feature type="domain" description="FAD-binding FR-type" evidence="2">
    <location>
        <begin position="6"/>
        <end position="131"/>
    </location>
</feature>
<dbReference type="InterPro" id="IPR017938">
    <property type="entry name" value="Riboflavin_synthase-like_b-brl"/>
</dbReference>
<dbReference type="AlphaFoldDB" id="A0A1H6D2Y2"/>
<proteinExistence type="inferred from homology"/>
<dbReference type="Proteomes" id="UP000236743">
    <property type="component" value="Unassembled WGS sequence"/>
</dbReference>
<evidence type="ECO:0000259" key="2">
    <source>
        <dbReference type="PROSITE" id="PS51384"/>
    </source>
</evidence>
<evidence type="ECO:0000313" key="4">
    <source>
        <dbReference type="Proteomes" id="UP000236743"/>
    </source>
</evidence>
<evidence type="ECO:0000256" key="1">
    <source>
        <dbReference type="ARBA" id="ARBA00035644"/>
    </source>
</evidence>
<comment type="similarity">
    <text evidence="1">Belongs to the SIP oxidoreductase family.</text>
</comment>
<dbReference type="SUPFAM" id="SSF63380">
    <property type="entry name" value="Riboflavin synthase domain-like"/>
    <property type="match status" value="1"/>
</dbReference>
<dbReference type="OrthoDB" id="9814826at2"/>
<dbReference type="Gene3D" id="3.40.50.80">
    <property type="entry name" value="Nucleotide-binding domain of ferredoxin-NADP reductase (FNR) module"/>
    <property type="match status" value="1"/>
</dbReference>
<dbReference type="GO" id="GO:0016491">
    <property type="term" value="F:oxidoreductase activity"/>
    <property type="evidence" value="ECO:0007669"/>
    <property type="project" value="InterPro"/>
</dbReference>
<keyword evidence="4" id="KW-1185">Reference proteome</keyword>
<dbReference type="PANTHER" id="PTHR30157:SF0">
    <property type="entry name" value="NADPH-DEPENDENT FERRIC-CHELATE REDUCTASE"/>
    <property type="match status" value="1"/>
</dbReference>
<dbReference type="EMBL" id="FNUY01000014">
    <property type="protein sequence ID" value="SEG79145.1"/>
    <property type="molecule type" value="Genomic_DNA"/>
</dbReference>
<dbReference type="InterPro" id="IPR039374">
    <property type="entry name" value="SIP_fam"/>
</dbReference>